<organism evidence="2 4">
    <name type="scientific">Medicago truncatula</name>
    <name type="common">Barrel medic</name>
    <name type="synonym">Medicago tribuloides</name>
    <dbReference type="NCBI Taxonomy" id="3880"/>
    <lineage>
        <taxon>Eukaryota</taxon>
        <taxon>Viridiplantae</taxon>
        <taxon>Streptophyta</taxon>
        <taxon>Embryophyta</taxon>
        <taxon>Tracheophyta</taxon>
        <taxon>Spermatophyta</taxon>
        <taxon>Magnoliopsida</taxon>
        <taxon>eudicotyledons</taxon>
        <taxon>Gunneridae</taxon>
        <taxon>Pentapetalae</taxon>
        <taxon>rosids</taxon>
        <taxon>fabids</taxon>
        <taxon>Fabales</taxon>
        <taxon>Fabaceae</taxon>
        <taxon>Papilionoideae</taxon>
        <taxon>50 kb inversion clade</taxon>
        <taxon>NPAAA clade</taxon>
        <taxon>Hologalegina</taxon>
        <taxon>IRL clade</taxon>
        <taxon>Trifolieae</taxon>
        <taxon>Medicago</taxon>
    </lineage>
</organism>
<reference evidence="2 4" key="2">
    <citation type="journal article" date="2014" name="BMC Genomics">
        <title>An improved genome release (version Mt4.0) for the model legume Medicago truncatula.</title>
        <authorList>
            <person name="Tang H."/>
            <person name="Krishnakumar V."/>
            <person name="Bidwell S."/>
            <person name="Rosen B."/>
            <person name="Chan A."/>
            <person name="Zhou S."/>
            <person name="Gentzbittel L."/>
            <person name="Childs K.L."/>
            <person name="Yandell M."/>
            <person name="Gundlach H."/>
            <person name="Mayer K.F."/>
            <person name="Schwartz D.C."/>
            <person name="Town C.D."/>
        </authorList>
    </citation>
    <scope>GENOME REANNOTATION</scope>
    <source>
        <strain evidence="3 4">cv. Jemalong A17</strain>
    </source>
</reference>
<accession>G7LIS5</accession>
<dbReference type="EnsemblPlants" id="AET05053">
    <property type="protein sequence ID" value="AET05053"/>
    <property type="gene ID" value="MTR_8g099990"/>
</dbReference>
<dbReference type="AlphaFoldDB" id="G7LIS5"/>
<name>G7LIS5_MEDTR</name>
<sequence length="95" mass="11046">MVPPTQFNIDDVHDDVQSSPHDGPLVVRSIPDDTATFLEMERIAQNANYTVEHTWNDENGDRILTVFEPHSNLRGVYWIEISKDFKRLFCFIKVL</sequence>
<reference evidence="2 4" key="1">
    <citation type="journal article" date="2011" name="Nature">
        <title>The Medicago genome provides insight into the evolution of rhizobial symbioses.</title>
        <authorList>
            <person name="Young N.D."/>
            <person name="Debelle F."/>
            <person name="Oldroyd G.E."/>
            <person name="Geurts R."/>
            <person name="Cannon S.B."/>
            <person name="Udvardi M.K."/>
            <person name="Benedito V.A."/>
            <person name="Mayer K.F."/>
            <person name="Gouzy J."/>
            <person name="Schoof H."/>
            <person name="Van de Peer Y."/>
            <person name="Proost S."/>
            <person name="Cook D.R."/>
            <person name="Meyers B.C."/>
            <person name="Spannagl M."/>
            <person name="Cheung F."/>
            <person name="De Mita S."/>
            <person name="Krishnakumar V."/>
            <person name="Gundlach H."/>
            <person name="Zhou S."/>
            <person name="Mudge J."/>
            <person name="Bharti A.K."/>
            <person name="Murray J.D."/>
            <person name="Naoumkina M.A."/>
            <person name="Rosen B."/>
            <person name="Silverstein K.A."/>
            <person name="Tang H."/>
            <person name="Rombauts S."/>
            <person name="Zhao P.X."/>
            <person name="Zhou P."/>
            <person name="Barbe V."/>
            <person name="Bardou P."/>
            <person name="Bechner M."/>
            <person name="Bellec A."/>
            <person name="Berger A."/>
            <person name="Berges H."/>
            <person name="Bidwell S."/>
            <person name="Bisseling T."/>
            <person name="Choisne N."/>
            <person name="Couloux A."/>
            <person name="Denny R."/>
            <person name="Deshpande S."/>
            <person name="Dai X."/>
            <person name="Doyle J.J."/>
            <person name="Dudez A.M."/>
            <person name="Farmer A.D."/>
            <person name="Fouteau S."/>
            <person name="Franken C."/>
            <person name="Gibelin C."/>
            <person name="Gish J."/>
            <person name="Goldstein S."/>
            <person name="Gonzalez A.J."/>
            <person name="Green P.J."/>
            <person name="Hallab A."/>
            <person name="Hartog M."/>
            <person name="Hua A."/>
            <person name="Humphray S.J."/>
            <person name="Jeong D.H."/>
            <person name="Jing Y."/>
            <person name="Jocker A."/>
            <person name="Kenton S.M."/>
            <person name="Kim D.J."/>
            <person name="Klee K."/>
            <person name="Lai H."/>
            <person name="Lang C."/>
            <person name="Lin S."/>
            <person name="Macmil S.L."/>
            <person name="Magdelenat G."/>
            <person name="Matthews L."/>
            <person name="McCorrison J."/>
            <person name="Monaghan E.L."/>
            <person name="Mun J.H."/>
            <person name="Najar F.Z."/>
            <person name="Nicholson C."/>
            <person name="Noirot C."/>
            <person name="O'Bleness M."/>
            <person name="Paule C.R."/>
            <person name="Poulain J."/>
            <person name="Prion F."/>
            <person name="Qin B."/>
            <person name="Qu C."/>
            <person name="Retzel E.F."/>
            <person name="Riddle C."/>
            <person name="Sallet E."/>
            <person name="Samain S."/>
            <person name="Samson N."/>
            <person name="Sanders I."/>
            <person name="Saurat O."/>
            <person name="Scarpelli C."/>
            <person name="Schiex T."/>
            <person name="Segurens B."/>
            <person name="Severin A.J."/>
            <person name="Sherrier D.J."/>
            <person name="Shi R."/>
            <person name="Sims S."/>
            <person name="Singer S.R."/>
            <person name="Sinharoy S."/>
            <person name="Sterck L."/>
            <person name="Viollet A."/>
            <person name="Wang B.B."/>
            <person name="Wang K."/>
            <person name="Wang M."/>
            <person name="Wang X."/>
            <person name="Warfsmann J."/>
            <person name="Weissenbach J."/>
            <person name="White D.D."/>
            <person name="White J.D."/>
            <person name="Wiley G.B."/>
            <person name="Wincker P."/>
            <person name="Xing Y."/>
            <person name="Yang L."/>
            <person name="Yao Z."/>
            <person name="Ying F."/>
            <person name="Zhai J."/>
            <person name="Zhou L."/>
            <person name="Zuber A."/>
            <person name="Denarie J."/>
            <person name="Dixon R.A."/>
            <person name="May G.D."/>
            <person name="Schwartz D.C."/>
            <person name="Rogers J."/>
            <person name="Quetier F."/>
            <person name="Town C.D."/>
            <person name="Roe B.A."/>
        </authorList>
    </citation>
    <scope>NUCLEOTIDE SEQUENCE [LARGE SCALE GENOMIC DNA]</scope>
    <source>
        <strain evidence="2">A17</strain>
        <strain evidence="3 4">cv. Jemalong A17</strain>
    </source>
</reference>
<evidence type="ECO:0000256" key="1">
    <source>
        <dbReference type="SAM" id="MobiDB-lite"/>
    </source>
</evidence>
<gene>
    <name evidence="2" type="ordered locus">MTR_8g099990</name>
</gene>
<protein>
    <submittedName>
        <fullName evidence="2 3">Uncharacterized protein</fullName>
    </submittedName>
</protein>
<feature type="region of interest" description="Disordered" evidence="1">
    <location>
        <begin position="1"/>
        <end position="25"/>
    </location>
</feature>
<dbReference type="Proteomes" id="UP000002051">
    <property type="component" value="Chromosome 8"/>
</dbReference>
<evidence type="ECO:0000313" key="3">
    <source>
        <dbReference type="EnsemblPlants" id="AET05053"/>
    </source>
</evidence>
<dbReference type="HOGENOM" id="CLU_2376078_0_0_1"/>
<dbReference type="EMBL" id="CM001224">
    <property type="protein sequence ID" value="AET05053.1"/>
    <property type="molecule type" value="Genomic_DNA"/>
</dbReference>
<dbReference type="PaxDb" id="3880-AET05053"/>
<reference evidence="3" key="3">
    <citation type="submission" date="2015-04" db="UniProtKB">
        <authorList>
            <consortium name="EnsemblPlants"/>
        </authorList>
    </citation>
    <scope>IDENTIFICATION</scope>
    <source>
        <strain evidence="3">cv. Jemalong A17</strain>
    </source>
</reference>
<keyword evidence="4" id="KW-1185">Reference proteome</keyword>
<evidence type="ECO:0000313" key="2">
    <source>
        <dbReference type="EMBL" id="AET05053.1"/>
    </source>
</evidence>
<evidence type="ECO:0000313" key="4">
    <source>
        <dbReference type="Proteomes" id="UP000002051"/>
    </source>
</evidence>
<proteinExistence type="predicted"/>